<name>A0A423UC28_9BIFI</name>
<reference evidence="2 3" key="1">
    <citation type="submission" date="2018-07" db="EMBL/GenBank/DDBJ databases">
        <title>The role of parmesan cheese in vectoring bovine microbiota.</title>
        <authorList>
            <person name="Lugli G.A."/>
            <person name="Milani C."/>
        </authorList>
    </citation>
    <scope>NUCLEOTIDE SEQUENCE [LARGE SCALE GENOMIC DNA]</scope>
    <source>
        <strain evidence="2 3">BMONG18</strain>
    </source>
</reference>
<evidence type="ECO:0000313" key="2">
    <source>
        <dbReference type="EMBL" id="ROT86262.1"/>
    </source>
</evidence>
<feature type="compositionally biased region" description="Polar residues" evidence="1">
    <location>
        <begin position="91"/>
        <end position="106"/>
    </location>
</feature>
<dbReference type="AlphaFoldDB" id="A0A423UC28"/>
<feature type="region of interest" description="Disordered" evidence="1">
    <location>
        <begin position="84"/>
        <end position="106"/>
    </location>
</feature>
<evidence type="ECO:0000313" key="3">
    <source>
        <dbReference type="Proteomes" id="UP000285266"/>
    </source>
</evidence>
<dbReference type="RefSeq" id="WP_123645328.1">
    <property type="nucleotide sequence ID" value="NZ_QRAJ01000013.1"/>
</dbReference>
<accession>A0A423UC28</accession>
<comment type="caution">
    <text evidence="2">The sequence shown here is derived from an EMBL/GenBank/DDBJ whole genome shotgun (WGS) entry which is preliminary data.</text>
</comment>
<gene>
    <name evidence="2" type="ORF">BMONG18_1582</name>
</gene>
<evidence type="ECO:0000256" key="1">
    <source>
        <dbReference type="SAM" id="MobiDB-lite"/>
    </source>
</evidence>
<dbReference type="EMBL" id="QRAJ01000013">
    <property type="protein sequence ID" value="ROT86262.1"/>
    <property type="molecule type" value="Genomic_DNA"/>
</dbReference>
<dbReference type="Proteomes" id="UP000285266">
    <property type="component" value="Unassembled WGS sequence"/>
</dbReference>
<proteinExistence type="predicted"/>
<protein>
    <submittedName>
        <fullName evidence="2">Uncharacterized protein</fullName>
    </submittedName>
</protein>
<sequence length="106" mass="11675">MSTTTNIQQLIEQEEQQLNEKKTLLKAADKSINRLRVNVDDIAATCEKLMRSHGMNQTALLAGLGLDTAESRLVSAGIRKLAKNDTEPVESEQNTVAVQNAEPEQQ</sequence>
<organism evidence="2 3">
    <name type="scientific">Bifidobacterium mongoliense</name>
    <dbReference type="NCBI Taxonomy" id="518643"/>
    <lineage>
        <taxon>Bacteria</taxon>
        <taxon>Bacillati</taxon>
        <taxon>Actinomycetota</taxon>
        <taxon>Actinomycetes</taxon>
        <taxon>Bifidobacteriales</taxon>
        <taxon>Bifidobacteriaceae</taxon>
        <taxon>Bifidobacterium</taxon>
    </lineage>
</organism>